<dbReference type="PANTHER" id="PTHR32039">
    <property type="entry name" value="MAGNESIUM-CHELATASE SUBUNIT CHLI"/>
    <property type="match status" value="1"/>
</dbReference>
<dbReference type="InterPro" id="IPR014721">
    <property type="entry name" value="Ribsml_uS5_D2-typ_fold_subgr"/>
</dbReference>
<dbReference type="STRING" id="1069081.SAMN05660197_0627"/>
<evidence type="ECO:0000256" key="1">
    <source>
        <dbReference type="SAM" id="MobiDB-lite"/>
    </source>
</evidence>
<dbReference type="InterPro" id="IPR045006">
    <property type="entry name" value="CHLI-like"/>
</dbReference>
<dbReference type="InterPro" id="IPR027417">
    <property type="entry name" value="P-loop_NTPase"/>
</dbReference>
<reference evidence="5" key="1">
    <citation type="submission" date="2017-04" db="EMBL/GenBank/DDBJ databases">
        <authorList>
            <person name="Varghese N."/>
            <person name="Submissions S."/>
        </authorList>
    </citation>
    <scope>NUCLEOTIDE SEQUENCE [LARGE SCALE GENOMIC DNA]</scope>
    <source>
        <strain evidence="5">DSM 16512</strain>
    </source>
</reference>
<dbReference type="Gene3D" id="3.30.230.10">
    <property type="match status" value="1"/>
</dbReference>
<dbReference type="InterPro" id="IPR000523">
    <property type="entry name" value="Mg_chelatse_chII-like_cat_dom"/>
</dbReference>
<dbReference type="NCBIfam" id="TIGR00368">
    <property type="entry name" value="YifB family Mg chelatase-like AAA ATPase"/>
    <property type="match status" value="1"/>
</dbReference>
<accession>A0A1W1WRL6</accession>
<sequence length="499" mass="56030">MKRILCATLDGVEARRVEVESSFTRALPSFSIVGLASNSIQEAKERVKAALLANDFTFPPLKITINLSPSDLKKSGSHFDLAIALSVALQKEKIALDEMYVFGELGLDGRLKDTLQLFPLLLSLSKKPCKAIVPQESVSKLINIPNLTLYPVASLQEAITMLRSGELQPAKSEKYNYPYIQYKQEKFYYIDAYPYDFAEVRGQEIAKRAALIAAVGMHNILLEGSPGCGKSMIAKRLRYILPPMHMSEILDVAKSEALEGKEPDFKPVRPMRSPHHSSTKASIFGGGSSGAKPGEVALANKGVLFFDEFPHFAKSVLEALREPLQDGKLLISRVNMKVEYPTEFMFIAAQNPCPCGNLFSKHHSCRCSDVELQRYRNRLSAPLLDRIEIYVQMQEVDPKDTSSMTSKQMHEIVKKAFIFQKNRGQEKFNAKLDEGDLERYCLLEEDAEILLQKAAQNFSLSFRAINNIKKVARSIADIEERPFIGKKDILEALSFRKRT</sequence>
<dbReference type="RefSeq" id="WP_084275113.1">
    <property type="nucleotide sequence ID" value="NZ_AP026671.1"/>
</dbReference>
<organism evidence="4 5">
    <name type="scientific">Nitratiruptor tergarcus DSM 16512</name>
    <dbReference type="NCBI Taxonomy" id="1069081"/>
    <lineage>
        <taxon>Bacteria</taxon>
        <taxon>Pseudomonadati</taxon>
        <taxon>Campylobacterota</taxon>
        <taxon>Epsilonproteobacteria</taxon>
        <taxon>Nautiliales</taxon>
        <taxon>Nitratiruptoraceae</taxon>
        <taxon>Nitratiruptor</taxon>
    </lineage>
</organism>
<dbReference type="Proteomes" id="UP000192602">
    <property type="component" value="Unassembled WGS sequence"/>
</dbReference>
<evidence type="ECO:0000313" key="4">
    <source>
        <dbReference type="EMBL" id="SMC08852.1"/>
    </source>
</evidence>
<dbReference type="OrthoDB" id="9813147at2"/>
<feature type="domain" description="Mg chelatase-related protein C-terminal" evidence="3">
    <location>
        <begin position="404"/>
        <end position="496"/>
    </location>
</feature>
<protein>
    <submittedName>
        <fullName evidence="4">Magnesium chelatase family protein</fullName>
    </submittedName>
</protein>
<keyword evidence="5" id="KW-1185">Reference proteome</keyword>
<evidence type="ECO:0000259" key="3">
    <source>
        <dbReference type="Pfam" id="PF13335"/>
    </source>
</evidence>
<dbReference type="Pfam" id="PF01078">
    <property type="entry name" value="Mg_chelatase"/>
    <property type="match status" value="1"/>
</dbReference>
<dbReference type="Gene3D" id="3.40.50.300">
    <property type="entry name" value="P-loop containing nucleotide triphosphate hydrolases"/>
    <property type="match status" value="1"/>
</dbReference>
<dbReference type="Pfam" id="PF13541">
    <property type="entry name" value="ChlI"/>
    <property type="match status" value="1"/>
</dbReference>
<dbReference type="SUPFAM" id="SSF54211">
    <property type="entry name" value="Ribosomal protein S5 domain 2-like"/>
    <property type="match status" value="1"/>
</dbReference>
<dbReference type="GO" id="GO:0005524">
    <property type="term" value="F:ATP binding"/>
    <property type="evidence" value="ECO:0007669"/>
    <property type="project" value="InterPro"/>
</dbReference>
<dbReference type="InterPro" id="IPR004482">
    <property type="entry name" value="Mg_chelat-rel"/>
</dbReference>
<evidence type="ECO:0000313" key="5">
    <source>
        <dbReference type="Proteomes" id="UP000192602"/>
    </source>
</evidence>
<dbReference type="EMBL" id="FWWZ01000001">
    <property type="protein sequence ID" value="SMC08852.1"/>
    <property type="molecule type" value="Genomic_DNA"/>
</dbReference>
<feature type="region of interest" description="Disordered" evidence="1">
    <location>
        <begin position="264"/>
        <end position="288"/>
    </location>
</feature>
<dbReference type="InterPro" id="IPR025158">
    <property type="entry name" value="Mg_chelat-rel_C"/>
</dbReference>
<evidence type="ECO:0000259" key="2">
    <source>
        <dbReference type="Pfam" id="PF01078"/>
    </source>
</evidence>
<feature type="domain" description="Magnesium chelatase ChlI-like catalytic" evidence="2">
    <location>
        <begin position="196"/>
        <end position="399"/>
    </location>
</feature>
<dbReference type="AlphaFoldDB" id="A0A1W1WRL6"/>
<dbReference type="SUPFAM" id="SSF52540">
    <property type="entry name" value="P-loop containing nucleoside triphosphate hydrolases"/>
    <property type="match status" value="1"/>
</dbReference>
<gene>
    <name evidence="4" type="ORF">SAMN05660197_0627</name>
</gene>
<dbReference type="InterPro" id="IPR020568">
    <property type="entry name" value="Ribosomal_Su5_D2-typ_SF"/>
</dbReference>
<proteinExistence type="predicted"/>
<name>A0A1W1WRL6_9BACT</name>
<dbReference type="PANTHER" id="PTHR32039:SF7">
    <property type="entry name" value="COMPETENCE PROTEIN COMM"/>
    <property type="match status" value="1"/>
</dbReference>
<dbReference type="Pfam" id="PF13335">
    <property type="entry name" value="Mg_chelatase_C"/>
    <property type="match status" value="1"/>
</dbReference>